<reference evidence="1 2" key="1">
    <citation type="submission" date="2018-11" db="EMBL/GenBank/DDBJ databases">
        <authorList>
            <person name="Zhou Z."/>
            <person name="Wang G."/>
        </authorList>
    </citation>
    <scope>NUCLEOTIDE SEQUENCE [LARGE SCALE GENOMIC DNA]</scope>
    <source>
        <strain evidence="1 2">KCTC42998</strain>
    </source>
</reference>
<sequence>MITPENRQPGKEASLLCPSYLAKPGVRLFGIVRADGRVSFLQQPLVIDATFVAAARRGRPPEERFRFAGKCVRNGCHQWSEAKQVCTLVDRLIDQLEKTAVENLPGCPIRSRCRWFHQRGATACAQCDEVIRHHEMTFLETTIDS</sequence>
<dbReference type="RefSeq" id="WP_124905281.1">
    <property type="nucleotide sequence ID" value="NZ_RQJP01000001.1"/>
</dbReference>
<dbReference type="Proteomes" id="UP000274271">
    <property type="component" value="Unassembled WGS sequence"/>
</dbReference>
<keyword evidence="2" id="KW-1185">Reference proteome</keyword>
<dbReference type="OrthoDB" id="571920at2"/>
<dbReference type="AlphaFoldDB" id="A0A3P1CXB9"/>
<organism evidence="1 2">
    <name type="scientific">Larkinella knui</name>
    <dbReference type="NCBI Taxonomy" id="2025310"/>
    <lineage>
        <taxon>Bacteria</taxon>
        <taxon>Pseudomonadati</taxon>
        <taxon>Bacteroidota</taxon>
        <taxon>Cytophagia</taxon>
        <taxon>Cytophagales</taxon>
        <taxon>Spirosomataceae</taxon>
        <taxon>Larkinella</taxon>
    </lineage>
</organism>
<evidence type="ECO:0008006" key="3">
    <source>
        <dbReference type="Google" id="ProtNLM"/>
    </source>
</evidence>
<dbReference type="EMBL" id="RQJP01000001">
    <property type="protein sequence ID" value="RRB18062.1"/>
    <property type="molecule type" value="Genomic_DNA"/>
</dbReference>
<protein>
    <recommendedName>
        <fullName evidence="3">Nitrogen fixation protein</fullName>
    </recommendedName>
</protein>
<proteinExistence type="predicted"/>
<accession>A0A3P1CXB9</accession>
<gene>
    <name evidence="1" type="ORF">EHT87_07255</name>
</gene>
<evidence type="ECO:0000313" key="2">
    <source>
        <dbReference type="Proteomes" id="UP000274271"/>
    </source>
</evidence>
<comment type="caution">
    <text evidence="1">The sequence shown here is derived from an EMBL/GenBank/DDBJ whole genome shotgun (WGS) entry which is preliminary data.</text>
</comment>
<name>A0A3P1CXB9_9BACT</name>
<evidence type="ECO:0000313" key="1">
    <source>
        <dbReference type="EMBL" id="RRB18062.1"/>
    </source>
</evidence>